<organism evidence="6 7">
    <name type="scientific">Gordonia rubripertincta</name>
    <name type="common">Rhodococcus corallinus</name>
    <dbReference type="NCBI Taxonomy" id="36822"/>
    <lineage>
        <taxon>Bacteria</taxon>
        <taxon>Bacillati</taxon>
        <taxon>Actinomycetota</taxon>
        <taxon>Actinomycetes</taxon>
        <taxon>Mycobacteriales</taxon>
        <taxon>Gordoniaceae</taxon>
        <taxon>Gordonia</taxon>
    </lineage>
</organism>
<dbReference type="InterPro" id="IPR050639">
    <property type="entry name" value="SSR_resolvase"/>
</dbReference>
<feature type="active site" description="O-(5'-phospho-DNA)-serine intermediate" evidence="4">
    <location>
        <position position="10"/>
    </location>
</feature>
<dbReference type="InterPro" id="IPR006118">
    <property type="entry name" value="Recombinase_CS"/>
</dbReference>
<dbReference type="Pfam" id="PF00239">
    <property type="entry name" value="Resolvase"/>
    <property type="match status" value="1"/>
</dbReference>
<evidence type="ECO:0000313" key="7">
    <source>
        <dbReference type="Proteomes" id="UP001067235"/>
    </source>
</evidence>
<feature type="domain" description="Resolvase/invertase-type recombinase catalytic" evidence="5">
    <location>
        <begin position="2"/>
        <end position="148"/>
    </location>
</feature>
<dbReference type="Proteomes" id="UP001067235">
    <property type="component" value="Unassembled WGS sequence"/>
</dbReference>
<keyword evidence="1" id="KW-0229">DNA integration</keyword>
<gene>
    <name evidence="6" type="ORF">O4213_08885</name>
</gene>
<evidence type="ECO:0000256" key="2">
    <source>
        <dbReference type="ARBA" id="ARBA00023125"/>
    </source>
</evidence>
<protein>
    <submittedName>
        <fullName evidence="6">Recombinase family protein</fullName>
    </submittedName>
</protein>
<dbReference type="CDD" id="cd00338">
    <property type="entry name" value="Ser_Recombinase"/>
    <property type="match status" value="1"/>
</dbReference>
<name>A0ABT4MT03_GORRU</name>
<dbReference type="PROSITE" id="PS00397">
    <property type="entry name" value="RECOMBINASES_1"/>
    <property type="match status" value="1"/>
</dbReference>
<dbReference type="RefSeq" id="WP_301570638.1">
    <property type="nucleotide sequence ID" value="NZ_JAPWIE010000002.1"/>
</dbReference>
<reference evidence="6" key="1">
    <citation type="submission" date="2022-12" db="EMBL/GenBank/DDBJ databases">
        <authorList>
            <person name="Krivoruchko A.V."/>
            <person name="Elkin A."/>
        </authorList>
    </citation>
    <scope>NUCLEOTIDE SEQUENCE</scope>
    <source>
        <strain evidence="6">IEGM 1388</strain>
    </source>
</reference>
<proteinExistence type="predicted"/>
<dbReference type="InterPro" id="IPR006119">
    <property type="entry name" value="Resolv_N"/>
</dbReference>
<dbReference type="PANTHER" id="PTHR30461:SF2">
    <property type="entry name" value="SERINE RECOMBINASE PINE-RELATED"/>
    <property type="match status" value="1"/>
</dbReference>
<dbReference type="PROSITE" id="PS51736">
    <property type="entry name" value="RECOMBINASES_3"/>
    <property type="match status" value="1"/>
</dbReference>
<sequence>MRLVGYVRVSTKRQGDSGLGLEAQRESLAQWCDAHGHELLTVTTDVVSGAKTDAMFGREVAIAAVENGVAQGMLVRALDRVTRDQLDAAQIMKRASDYGWRLMDCDGADSGDPSQRLVADLRLSVAADERRKIGTRTREALDAKRKRGGQGLISVSAQRRIEVLASQGLGAKAIAVRLTEERIPTASGGDTWHYSTVRRALRRLTEVA</sequence>
<evidence type="ECO:0000259" key="5">
    <source>
        <dbReference type="PROSITE" id="PS51736"/>
    </source>
</evidence>
<comment type="caution">
    <text evidence="6">The sequence shown here is derived from an EMBL/GenBank/DDBJ whole genome shotgun (WGS) entry which is preliminary data.</text>
</comment>
<evidence type="ECO:0000256" key="1">
    <source>
        <dbReference type="ARBA" id="ARBA00022908"/>
    </source>
</evidence>
<dbReference type="Gene3D" id="3.40.50.1390">
    <property type="entry name" value="Resolvase, N-terminal catalytic domain"/>
    <property type="match status" value="1"/>
</dbReference>
<dbReference type="PANTHER" id="PTHR30461">
    <property type="entry name" value="DNA-INVERTASE FROM LAMBDOID PROPHAGE"/>
    <property type="match status" value="1"/>
</dbReference>
<dbReference type="InterPro" id="IPR036162">
    <property type="entry name" value="Resolvase-like_N_sf"/>
</dbReference>
<dbReference type="SMART" id="SM00857">
    <property type="entry name" value="Resolvase"/>
    <property type="match status" value="1"/>
</dbReference>
<dbReference type="EMBL" id="JAPWIE010000002">
    <property type="protein sequence ID" value="MCZ4550097.1"/>
    <property type="molecule type" value="Genomic_DNA"/>
</dbReference>
<keyword evidence="7" id="KW-1185">Reference proteome</keyword>
<keyword evidence="3" id="KW-0233">DNA recombination</keyword>
<evidence type="ECO:0000313" key="6">
    <source>
        <dbReference type="EMBL" id="MCZ4550097.1"/>
    </source>
</evidence>
<evidence type="ECO:0000256" key="3">
    <source>
        <dbReference type="ARBA" id="ARBA00023172"/>
    </source>
</evidence>
<accession>A0ABT4MT03</accession>
<evidence type="ECO:0000256" key="4">
    <source>
        <dbReference type="PROSITE-ProRule" id="PRU10137"/>
    </source>
</evidence>
<keyword evidence="2" id="KW-0238">DNA-binding</keyword>
<dbReference type="SUPFAM" id="SSF53041">
    <property type="entry name" value="Resolvase-like"/>
    <property type="match status" value="1"/>
</dbReference>